<evidence type="ECO:0000256" key="6">
    <source>
        <dbReference type="ARBA" id="ARBA00023004"/>
    </source>
</evidence>
<reference evidence="11 12" key="1">
    <citation type="journal article" date="2018" name="IMA Fungus">
        <title>IMA Genome-F 9: Draft genome sequence of Annulohypoxylon stygium, Aspergillus mulundensis, Berkeleyomyces basicola (syn. Thielaviopsis basicola), Ceratocystis smalleyi, two Cercospora beticola strains, Coleophoma cylindrospora, Fusarium fracticaudum, Phialophora cf. hyalina, and Morchella septimelata.</title>
        <authorList>
            <person name="Wingfield B.D."/>
            <person name="Bills G.F."/>
            <person name="Dong Y."/>
            <person name="Huang W."/>
            <person name="Nel W.J."/>
            <person name="Swalarsk-Parry B.S."/>
            <person name="Vaghefi N."/>
            <person name="Wilken P.M."/>
            <person name="An Z."/>
            <person name="de Beer Z.W."/>
            <person name="De Vos L."/>
            <person name="Chen L."/>
            <person name="Duong T.A."/>
            <person name="Gao Y."/>
            <person name="Hammerbacher A."/>
            <person name="Kikkert J.R."/>
            <person name="Li Y."/>
            <person name="Li H."/>
            <person name="Li K."/>
            <person name="Li Q."/>
            <person name="Liu X."/>
            <person name="Ma X."/>
            <person name="Naidoo K."/>
            <person name="Pethybridge S.J."/>
            <person name="Sun J."/>
            <person name="Steenkamp E.T."/>
            <person name="van der Nest M.A."/>
            <person name="van Wyk S."/>
            <person name="Wingfield M.J."/>
            <person name="Xiong C."/>
            <person name="Yue Q."/>
            <person name="Zhang X."/>
        </authorList>
    </citation>
    <scope>NUCLEOTIDE SEQUENCE [LARGE SCALE GENOMIC DNA]</scope>
    <source>
        <strain evidence="11 12">BP6252</strain>
    </source>
</reference>
<evidence type="ECO:0000256" key="4">
    <source>
        <dbReference type="ARBA" id="ARBA00022723"/>
    </source>
</evidence>
<dbReference type="PANTHER" id="PTHR24305">
    <property type="entry name" value="CYTOCHROME P450"/>
    <property type="match status" value="1"/>
</dbReference>
<dbReference type="InterPro" id="IPR050121">
    <property type="entry name" value="Cytochrome_P450_monoxygenase"/>
</dbReference>
<comment type="cofactor">
    <cofactor evidence="1 8">
        <name>heme</name>
        <dbReference type="ChEBI" id="CHEBI:30413"/>
    </cofactor>
</comment>
<evidence type="ECO:0000313" key="12">
    <source>
        <dbReference type="Proteomes" id="UP000256645"/>
    </source>
</evidence>
<sequence>MDNIQEPPFYTRFLSLNFSNLLILLCAFFATYIVSTAVYSAYFHPLSHIPGPKLYAASYIVPAWHSINGRRPFMIHKLHEKYGDVVRFSPNHVSFCTGDAYKELYSNKPGRGQLMKDPGSYLSFTVAGIHNILTTPSDEDHSRFRRLLAHGFSEKATREQESVVLGYVDLLIQRLHECAKEGPQDLVSWYNWTTFDLIGDLTFNESFQCLEKSAYHPWIEFIFGGFKAGSILNTLKQFPVAARVLNFLLKDVINEKMAKNAAFSRQKTANRITANTDRLDFLGYVLRHKGTEKEMSIAEIESTSSVLVLGGSETTATMLSGATYLLLTNRHVLDRLVAEIRGHFANEGDINMVSVNKLTYELAVLEEAMRFFPPAPLGSMRKLPPQGDTILGHELPGDTVVLATNYAACHSSRNWKDADSFIPERWLDHPDYKDDNKSSSQPFSVGPRNCIGRNLAYAEMRVIIARLIWNFDMELSQESMNWMESLKIFGLWEKLPLMVKLTPRAR</sequence>
<dbReference type="STRING" id="1849047.A0A3D8QFX4"/>
<evidence type="ECO:0000256" key="3">
    <source>
        <dbReference type="ARBA" id="ARBA00022617"/>
    </source>
</evidence>
<dbReference type="GO" id="GO:0004497">
    <property type="term" value="F:monooxygenase activity"/>
    <property type="evidence" value="ECO:0007669"/>
    <property type="project" value="UniProtKB-KW"/>
</dbReference>
<dbReference type="PANTHER" id="PTHR24305:SF210">
    <property type="entry name" value="CYTOCHROME P450 MONOOXYGENASE ASQL-RELATED"/>
    <property type="match status" value="1"/>
</dbReference>
<dbReference type="InterPro" id="IPR017972">
    <property type="entry name" value="Cyt_P450_CS"/>
</dbReference>
<keyword evidence="5 9" id="KW-0560">Oxidoreductase</keyword>
<comment type="caution">
    <text evidence="11">The sequence shown here is derived from an EMBL/GenBank/DDBJ whole genome shotgun (WGS) entry which is preliminary data.</text>
</comment>
<dbReference type="GO" id="GO:0016705">
    <property type="term" value="F:oxidoreductase activity, acting on paired donors, with incorporation or reduction of molecular oxygen"/>
    <property type="evidence" value="ECO:0007669"/>
    <property type="project" value="InterPro"/>
</dbReference>
<keyword evidence="10" id="KW-1133">Transmembrane helix</keyword>
<evidence type="ECO:0000256" key="7">
    <source>
        <dbReference type="ARBA" id="ARBA00023033"/>
    </source>
</evidence>
<dbReference type="PRINTS" id="PR00385">
    <property type="entry name" value="P450"/>
</dbReference>
<keyword evidence="12" id="KW-1185">Reference proteome</keyword>
<evidence type="ECO:0000256" key="9">
    <source>
        <dbReference type="RuleBase" id="RU000461"/>
    </source>
</evidence>
<dbReference type="AlphaFoldDB" id="A0A3D8QFX4"/>
<dbReference type="PROSITE" id="PS00086">
    <property type="entry name" value="CYTOCHROME_P450"/>
    <property type="match status" value="1"/>
</dbReference>
<dbReference type="InterPro" id="IPR036396">
    <property type="entry name" value="Cyt_P450_sf"/>
</dbReference>
<feature type="transmembrane region" description="Helical" evidence="10">
    <location>
        <begin position="21"/>
        <end position="42"/>
    </location>
</feature>
<dbReference type="Pfam" id="PF00067">
    <property type="entry name" value="p450"/>
    <property type="match status" value="1"/>
</dbReference>
<accession>A0A3D8QFX4</accession>
<keyword evidence="3 8" id="KW-0349">Heme</keyword>
<evidence type="ECO:0000256" key="2">
    <source>
        <dbReference type="ARBA" id="ARBA00010617"/>
    </source>
</evidence>
<keyword evidence="4 8" id="KW-0479">Metal-binding</keyword>
<dbReference type="InterPro" id="IPR001128">
    <property type="entry name" value="Cyt_P450"/>
</dbReference>
<dbReference type="GO" id="GO:0009403">
    <property type="term" value="P:toxin biosynthetic process"/>
    <property type="evidence" value="ECO:0007669"/>
    <property type="project" value="UniProtKB-ARBA"/>
</dbReference>
<evidence type="ECO:0000256" key="8">
    <source>
        <dbReference type="PIRSR" id="PIRSR602401-1"/>
    </source>
</evidence>
<keyword evidence="10" id="KW-0812">Transmembrane</keyword>
<dbReference type="FunFam" id="1.10.630.10:FF:000047">
    <property type="entry name" value="Cytochrome P450 monooxygenase"/>
    <property type="match status" value="1"/>
</dbReference>
<proteinExistence type="inferred from homology"/>
<evidence type="ECO:0000313" key="11">
    <source>
        <dbReference type="EMBL" id="RDW60756.1"/>
    </source>
</evidence>
<keyword evidence="7 9" id="KW-0503">Monooxygenase</keyword>
<dbReference type="InterPro" id="IPR002401">
    <property type="entry name" value="Cyt_P450_E_grp-I"/>
</dbReference>
<evidence type="ECO:0000256" key="10">
    <source>
        <dbReference type="SAM" id="Phobius"/>
    </source>
</evidence>
<organism evidence="11 12">
    <name type="scientific">Coleophoma cylindrospora</name>
    <dbReference type="NCBI Taxonomy" id="1849047"/>
    <lineage>
        <taxon>Eukaryota</taxon>
        <taxon>Fungi</taxon>
        <taxon>Dikarya</taxon>
        <taxon>Ascomycota</taxon>
        <taxon>Pezizomycotina</taxon>
        <taxon>Leotiomycetes</taxon>
        <taxon>Helotiales</taxon>
        <taxon>Dermateaceae</taxon>
        <taxon>Coleophoma</taxon>
    </lineage>
</organism>
<dbReference type="OrthoDB" id="1470350at2759"/>
<comment type="similarity">
    <text evidence="2 9">Belongs to the cytochrome P450 family.</text>
</comment>
<name>A0A3D8QFX4_9HELO</name>
<feature type="binding site" description="axial binding residue" evidence="8">
    <location>
        <position position="450"/>
    </location>
    <ligand>
        <name>heme</name>
        <dbReference type="ChEBI" id="CHEBI:30413"/>
    </ligand>
    <ligandPart>
        <name>Fe</name>
        <dbReference type="ChEBI" id="CHEBI:18248"/>
    </ligandPart>
</feature>
<gene>
    <name evidence="11" type="ORF">BP6252_12139</name>
</gene>
<evidence type="ECO:0000256" key="5">
    <source>
        <dbReference type="ARBA" id="ARBA00023002"/>
    </source>
</evidence>
<evidence type="ECO:0000256" key="1">
    <source>
        <dbReference type="ARBA" id="ARBA00001971"/>
    </source>
</evidence>
<dbReference type="PRINTS" id="PR00463">
    <property type="entry name" value="EP450I"/>
</dbReference>
<protein>
    <submittedName>
        <fullName evidence="11">Uncharacterized protein</fullName>
    </submittedName>
</protein>
<dbReference type="GO" id="GO:0005506">
    <property type="term" value="F:iron ion binding"/>
    <property type="evidence" value="ECO:0007669"/>
    <property type="project" value="InterPro"/>
</dbReference>
<dbReference type="CDD" id="cd11058">
    <property type="entry name" value="CYP60B-like"/>
    <property type="match status" value="1"/>
</dbReference>
<keyword evidence="10" id="KW-0472">Membrane</keyword>
<dbReference type="Gene3D" id="1.10.630.10">
    <property type="entry name" value="Cytochrome P450"/>
    <property type="match status" value="1"/>
</dbReference>
<dbReference type="Proteomes" id="UP000256645">
    <property type="component" value="Unassembled WGS sequence"/>
</dbReference>
<keyword evidence="6 8" id="KW-0408">Iron</keyword>
<dbReference type="EMBL" id="PDLM01000015">
    <property type="protein sequence ID" value="RDW60756.1"/>
    <property type="molecule type" value="Genomic_DNA"/>
</dbReference>
<dbReference type="SUPFAM" id="SSF48264">
    <property type="entry name" value="Cytochrome P450"/>
    <property type="match status" value="1"/>
</dbReference>
<dbReference type="GO" id="GO:0020037">
    <property type="term" value="F:heme binding"/>
    <property type="evidence" value="ECO:0007669"/>
    <property type="project" value="InterPro"/>
</dbReference>